<name>A0A8S5LAL3_9CAUD</name>
<protein>
    <submittedName>
        <fullName evidence="1">Major tail protein</fullName>
    </submittedName>
</protein>
<evidence type="ECO:0000313" key="1">
    <source>
        <dbReference type="EMBL" id="DAD66994.1"/>
    </source>
</evidence>
<dbReference type="EMBL" id="BK014666">
    <property type="protein sequence ID" value="DAD66994.1"/>
    <property type="molecule type" value="Genomic_DNA"/>
</dbReference>
<sequence>MPTINSLPNGASFGTQFDYSVWGPGTEVTLCNVPWDSMYRDVYWFDSPERTIKYIRSFDETRNLPTVTIKNLTYCAQGVPVRINLPFSEANTFNYLIVQNSAFPISQKNRATTFFYFIQSVDYVAPETTQLTISLDVWQTYHSLVKFGSAFIERSHCLEYREKEIIKAGNGDAGSIFSRMWLKQPESFSLGERHTIYRSWFGNINNEKVNSFSEQFDFVAVIISTVNLNTNFGNKNDPYMQTATGSNVTTSVPHLETRDQTLSVNNVSGATYYMCDIKDLPAIMKELSDAPWASQGILDIYYIPKRLVIGNQMSGKLSDHGLKLVTGTYARKKVEVAYNFMPDKLPEFLKANGNTVTGRNLKRLKRFLKFYTSPYMYLEVSFNNGQTLTLAPELLNDWNSVQVSMECHVLPPSPRIVGYVAGYNTDKHDSTWKTDTEYVNEAAVIDNFPHLPVVNDQSMIWYASHAHSIAQNRSAASWGMDKSMRAAETSFDATMRGIRTGNAIMNNNLGAQNLNTALANTAQMAHQQVNSANRAISGIGGAVGTAFSNPLAAIGQLGGYVQGQVTSDISTSIDINARNMGNVISQNLTRANQSEQNALTGTNAAANRDLANWAAQGDYQQQIASINAAVKDSQITPPSVSGAQGGDAFNWIMNGAVIFCKLKMVSTDVIRRQGQFWERYGYACDFFLSNLPDKLRVMDRFSYWKCKDVRIYSSACPQTYVDTLRGILEKGVTVWHSPMYREEKFGDVSLDNAPINWEPEGGFL</sequence>
<proteinExistence type="predicted"/>
<accession>A0A8S5LAL3</accession>
<organism evidence="1">
    <name type="scientific">Podoviridae sp. ctNY03</name>
    <dbReference type="NCBI Taxonomy" id="2823558"/>
    <lineage>
        <taxon>Viruses</taxon>
        <taxon>Duplodnaviria</taxon>
        <taxon>Heunggongvirae</taxon>
        <taxon>Uroviricota</taxon>
        <taxon>Caudoviricetes</taxon>
    </lineage>
</organism>
<reference evidence="1" key="1">
    <citation type="journal article" date="2021" name="Proc. Natl. Acad. Sci. U.S.A.">
        <title>A Catalog of Tens of Thousands of Viruses from Human Metagenomes Reveals Hidden Associations with Chronic Diseases.</title>
        <authorList>
            <person name="Tisza M.J."/>
            <person name="Buck C.B."/>
        </authorList>
    </citation>
    <scope>NUCLEOTIDE SEQUENCE</scope>
    <source>
        <strain evidence="1">CtNY03</strain>
    </source>
</reference>